<name>A0A6C0CNU5_9ZZZZ</name>
<proteinExistence type="predicted"/>
<sequence>MFVRNYLGKMVKIDISKYYSDKDLYKALWKIKYNIVLDDDKYVLLDDIIDFIKN</sequence>
<reference evidence="1" key="1">
    <citation type="journal article" date="2020" name="Nature">
        <title>Giant virus diversity and host interactions through global metagenomics.</title>
        <authorList>
            <person name="Schulz F."/>
            <person name="Roux S."/>
            <person name="Paez-Espino D."/>
            <person name="Jungbluth S."/>
            <person name="Walsh D.A."/>
            <person name="Denef V.J."/>
            <person name="McMahon K.D."/>
            <person name="Konstantinidis K.T."/>
            <person name="Eloe-Fadrosh E.A."/>
            <person name="Kyrpides N.C."/>
            <person name="Woyke T."/>
        </authorList>
    </citation>
    <scope>NUCLEOTIDE SEQUENCE</scope>
    <source>
        <strain evidence="1">GVMAG-M-3300021425-14</strain>
    </source>
</reference>
<protein>
    <submittedName>
        <fullName evidence="1">Uncharacterized protein</fullName>
    </submittedName>
</protein>
<organism evidence="1">
    <name type="scientific">viral metagenome</name>
    <dbReference type="NCBI Taxonomy" id="1070528"/>
    <lineage>
        <taxon>unclassified sequences</taxon>
        <taxon>metagenomes</taxon>
        <taxon>organismal metagenomes</taxon>
    </lineage>
</organism>
<evidence type="ECO:0000313" key="1">
    <source>
        <dbReference type="EMBL" id="QHT06141.1"/>
    </source>
</evidence>
<dbReference type="EMBL" id="MN739465">
    <property type="protein sequence ID" value="QHT06141.1"/>
    <property type="molecule type" value="Genomic_DNA"/>
</dbReference>
<accession>A0A6C0CNU5</accession>
<dbReference type="AlphaFoldDB" id="A0A6C0CNU5"/>